<dbReference type="OrthoDB" id="30657at2157"/>
<evidence type="ECO:0000256" key="1">
    <source>
        <dbReference type="ARBA" id="ARBA00005336"/>
    </source>
</evidence>
<reference evidence="5 6" key="1">
    <citation type="submission" date="2020-07" db="EMBL/GenBank/DDBJ databases">
        <title>Halosimplex pelagicum sp. nov. and Halosimplex rubrum sp. nov., isolated from salted brown alga Laminaria, and emended description of the genus Halosimplex.</title>
        <authorList>
            <person name="Cui H."/>
        </authorList>
    </citation>
    <scope>NUCLEOTIDE SEQUENCE [LARGE SCALE GENOMIC DNA]</scope>
    <source>
        <strain evidence="5 6">R27</strain>
    </source>
</reference>
<evidence type="ECO:0000313" key="6">
    <source>
        <dbReference type="Proteomes" id="UP000509667"/>
    </source>
</evidence>
<feature type="compositionally biased region" description="Acidic residues" evidence="3">
    <location>
        <begin position="273"/>
        <end position="285"/>
    </location>
</feature>
<dbReference type="SMART" id="SM01217">
    <property type="entry name" value="Fn3_like"/>
    <property type="match status" value="1"/>
</dbReference>
<dbReference type="InterPro" id="IPR001764">
    <property type="entry name" value="Glyco_hydro_3_N"/>
</dbReference>
<feature type="region of interest" description="Disordered" evidence="3">
    <location>
        <begin position="334"/>
        <end position="354"/>
    </location>
</feature>
<proteinExistence type="inferred from homology"/>
<dbReference type="Gene3D" id="3.40.50.1700">
    <property type="entry name" value="Glycoside hydrolase family 3 C-terminal domain"/>
    <property type="match status" value="1"/>
</dbReference>
<dbReference type="Gene3D" id="3.20.20.300">
    <property type="entry name" value="Glycoside hydrolase, family 3, N-terminal domain"/>
    <property type="match status" value="1"/>
</dbReference>
<keyword evidence="6" id="KW-1185">Reference proteome</keyword>
<feature type="domain" description="Fibronectin type III-like" evidence="4">
    <location>
        <begin position="644"/>
        <end position="715"/>
    </location>
</feature>
<evidence type="ECO:0000256" key="3">
    <source>
        <dbReference type="SAM" id="MobiDB-lite"/>
    </source>
</evidence>
<comment type="similarity">
    <text evidence="1">Belongs to the glycosyl hydrolase 3 family.</text>
</comment>
<dbReference type="SUPFAM" id="SSF51445">
    <property type="entry name" value="(Trans)glycosidases"/>
    <property type="match status" value="1"/>
</dbReference>
<dbReference type="PANTHER" id="PTHR42715:SF10">
    <property type="entry name" value="BETA-GLUCOSIDASE"/>
    <property type="match status" value="1"/>
</dbReference>
<name>A0A7D5P1D1_9EURY</name>
<dbReference type="InterPro" id="IPR002772">
    <property type="entry name" value="Glyco_hydro_3_C"/>
</dbReference>
<dbReference type="GO" id="GO:0005975">
    <property type="term" value="P:carbohydrate metabolic process"/>
    <property type="evidence" value="ECO:0007669"/>
    <property type="project" value="InterPro"/>
</dbReference>
<organism evidence="5 6">
    <name type="scientific">Halosimplex rubrum</name>
    <dbReference type="NCBI Taxonomy" id="869889"/>
    <lineage>
        <taxon>Archaea</taxon>
        <taxon>Methanobacteriati</taxon>
        <taxon>Methanobacteriota</taxon>
        <taxon>Stenosarchaea group</taxon>
        <taxon>Halobacteria</taxon>
        <taxon>Halobacteriales</taxon>
        <taxon>Haloarculaceae</taxon>
        <taxon>Halosimplex</taxon>
    </lineage>
</organism>
<dbReference type="Pfam" id="PF14310">
    <property type="entry name" value="Fn3-like"/>
    <property type="match status" value="1"/>
</dbReference>
<accession>A0A7D5P1D1</accession>
<dbReference type="Gene3D" id="2.60.40.10">
    <property type="entry name" value="Immunoglobulins"/>
    <property type="match status" value="1"/>
</dbReference>
<dbReference type="InterPro" id="IPR050288">
    <property type="entry name" value="Cellulose_deg_GH3"/>
</dbReference>
<evidence type="ECO:0000313" key="5">
    <source>
        <dbReference type="EMBL" id="QLH78237.1"/>
    </source>
</evidence>
<dbReference type="KEGG" id="hrr:HZS55_13380"/>
<dbReference type="RefSeq" id="WP_179908159.1">
    <property type="nucleotide sequence ID" value="NZ_CP058910.1"/>
</dbReference>
<dbReference type="InterPro" id="IPR036881">
    <property type="entry name" value="Glyco_hydro_3_C_sf"/>
</dbReference>
<dbReference type="PRINTS" id="PR00133">
    <property type="entry name" value="GLHYDRLASE3"/>
</dbReference>
<evidence type="ECO:0000259" key="4">
    <source>
        <dbReference type="SMART" id="SM01217"/>
    </source>
</evidence>
<dbReference type="InterPro" id="IPR026891">
    <property type="entry name" value="Fn3-like"/>
</dbReference>
<dbReference type="SUPFAM" id="SSF52279">
    <property type="entry name" value="Beta-D-glucan exohydrolase, C-terminal domain"/>
    <property type="match status" value="1"/>
</dbReference>
<dbReference type="InterPro" id="IPR017853">
    <property type="entry name" value="GH"/>
</dbReference>
<dbReference type="InterPro" id="IPR013783">
    <property type="entry name" value="Ig-like_fold"/>
</dbReference>
<feature type="region of interest" description="Disordered" evidence="3">
    <location>
        <begin position="253"/>
        <end position="301"/>
    </location>
</feature>
<protein>
    <submittedName>
        <fullName evidence="5">Glycoside hydrolase family 3 C-terminal domain-containing protein</fullName>
    </submittedName>
</protein>
<dbReference type="EMBL" id="CP058910">
    <property type="protein sequence ID" value="QLH78237.1"/>
    <property type="molecule type" value="Genomic_DNA"/>
</dbReference>
<dbReference type="GeneID" id="56078873"/>
<keyword evidence="2 5" id="KW-0378">Hydrolase</keyword>
<dbReference type="GO" id="GO:0004553">
    <property type="term" value="F:hydrolase activity, hydrolyzing O-glycosyl compounds"/>
    <property type="evidence" value="ECO:0007669"/>
    <property type="project" value="InterPro"/>
</dbReference>
<dbReference type="Pfam" id="PF00933">
    <property type="entry name" value="Glyco_hydro_3"/>
    <property type="match status" value="1"/>
</dbReference>
<dbReference type="Proteomes" id="UP000509667">
    <property type="component" value="Chromosome"/>
</dbReference>
<dbReference type="Pfam" id="PF01915">
    <property type="entry name" value="Glyco_hydro_3_C"/>
    <property type="match status" value="1"/>
</dbReference>
<evidence type="ECO:0000256" key="2">
    <source>
        <dbReference type="ARBA" id="ARBA00022801"/>
    </source>
</evidence>
<feature type="compositionally biased region" description="Basic and acidic residues" evidence="3">
    <location>
        <begin position="262"/>
        <end position="272"/>
    </location>
</feature>
<gene>
    <name evidence="5" type="ORF">HZS55_13380</name>
</gene>
<dbReference type="AlphaFoldDB" id="A0A7D5P1D1"/>
<dbReference type="InterPro" id="IPR036962">
    <property type="entry name" value="Glyco_hydro_3_N_sf"/>
</dbReference>
<dbReference type="PANTHER" id="PTHR42715">
    <property type="entry name" value="BETA-GLUCOSIDASE"/>
    <property type="match status" value="1"/>
</dbReference>
<sequence>MTDTVDRLLSELTLAEKVRLTHGATDTEGTATGFVPGVERLDVPPVRFSDGPLGVRTDEPATAFPASTALSASFDPELAREFGRALGREALARDQDVLLGPGLNLIRVPHCGRNFEYYAEDPVVTGRFAAGVVDGIESTGVIATPKHFVANNQETARASVSAEVDERVLRELYLPGFRDAVDAGAGAVMSSYNRVNGTYTSEHGELLTDTLKDEWGFDGVVMSDWFGTESVVGTANGGLDLQMPGISAEELFESMGAPGDDGDGHGDDREAQAADDDAGPDDPTDGFDYADGMPDPTTGGLYSEELAGAVEAGDVPESRLDDMVRRLLTQLDRHGLLGGSGDADEPEGAVDTPEHRDLAERVAVRGTVLLDNDGVLPLADGADVAVVGPNVDEAILGGGGSSETTPFTETSPVEGIEARAEGSGSVAQGVPRIEDISLFDAFEPDDGGEEGDEDASDASLDAAVAAAEDADVALVFVRDQATEAADRETLALPGDQDDLIEAVAAANDRTVVVANTSGPFETPWREDVAAVVAGWYPGQSHGSAAAAVLYGDSDPGGRLPVTFAPEAAYPTADERRFPGVDGEAHYDEGLLVGYRHFDVTDAEPTYPFGHGRSYATFEYRDAEAVDDSTVELTVENTADRSGRAVVQAYVDSPAAPDDLDRPPRELGGFASLALDAGESRRVTVDLDERAFGRYDAESGWTVDSGDHVVSIGPSSRDRPLDVTIGR</sequence>